<feature type="transmembrane region" description="Helical" evidence="6">
    <location>
        <begin position="188"/>
        <end position="207"/>
    </location>
</feature>
<evidence type="ECO:0000256" key="1">
    <source>
        <dbReference type="ARBA" id="ARBA00004141"/>
    </source>
</evidence>
<dbReference type="FunFam" id="1.20.1250.20:FF:000018">
    <property type="entry name" value="MFS transporter permease"/>
    <property type="match status" value="1"/>
</dbReference>
<dbReference type="SUPFAM" id="SSF103473">
    <property type="entry name" value="MFS general substrate transporter"/>
    <property type="match status" value="1"/>
</dbReference>
<dbReference type="Pfam" id="PF07690">
    <property type="entry name" value="MFS_1"/>
    <property type="match status" value="1"/>
</dbReference>
<feature type="transmembrane region" description="Helical" evidence="6">
    <location>
        <begin position="360"/>
        <end position="379"/>
    </location>
</feature>
<organism evidence="8 9">
    <name type="scientific">Cephalotrichum gorgonifer</name>
    <dbReference type="NCBI Taxonomy" id="2041049"/>
    <lineage>
        <taxon>Eukaryota</taxon>
        <taxon>Fungi</taxon>
        <taxon>Dikarya</taxon>
        <taxon>Ascomycota</taxon>
        <taxon>Pezizomycotina</taxon>
        <taxon>Sordariomycetes</taxon>
        <taxon>Hypocreomycetidae</taxon>
        <taxon>Microascales</taxon>
        <taxon>Microascaceae</taxon>
        <taxon>Cephalotrichum</taxon>
    </lineage>
</organism>
<gene>
    <name evidence="8" type="ORF">DNG_08938</name>
</gene>
<evidence type="ECO:0000256" key="5">
    <source>
        <dbReference type="ARBA" id="ARBA00023136"/>
    </source>
</evidence>
<evidence type="ECO:0000256" key="2">
    <source>
        <dbReference type="ARBA" id="ARBA00022448"/>
    </source>
</evidence>
<feature type="transmembrane region" description="Helical" evidence="6">
    <location>
        <begin position="479"/>
        <end position="499"/>
    </location>
</feature>
<evidence type="ECO:0000256" key="3">
    <source>
        <dbReference type="ARBA" id="ARBA00022692"/>
    </source>
</evidence>
<comment type="caution">
    <text evidence="8">The sequence shown here is derived from an EMBL/GenBank/DDBJ whole genome shotgun (WGS) entry which is preliminary data.</text>
</comment>
<protein>
    <submittedName>
        <fullName evidence="8">Related to putative tartrate transporter</fullName>
    </submittedName>
</protein>
<evidence type="ECO:0000313" key="9">
    <source>
        <dbReference type="Proteomes" id="UP001187682"/>
    </source>
</evidence>
<feature type="domain" description="Major facilitator superfamily (MFS) profile" evidence="7">
    <location>
        <begin position="86"/>
        <end position="504"/>
    </location>
</feature>
<evidence type="ECO:0000313" key="8">
    <source>
        <dbReference type="EMBL" id="SPO06249.1"/>
    </source>
</evidence>
<comment type="subcellular location">
    <subcellularLocation>
        <location evidence="1">Membrane</location>
        <topology evidence="1">Multi-pass membrane protein</topology>
    </subcellularLocation>
</comment>
<feature type="transmembrane region" description="Helical" evidence="6">
    <location>
        <begin position="413"/>
        <end position="434"/>
    </location>
</feature>
<dbReference type="PROSITE" id="PS50850">
    <property type="entry name" value="MFS"/>
    <property type="match status" value="1"/>
</dbReference>
<dbReference type="PANTHER" id="PTHR43791">
    <property type="entry name" value="PERMEASE-RELATED"/>
    <property type="match status" value="1"/>
</dbReference>
<feature type="transmembrane region" description="Helical" evidence="6">
    <location>
        <begin position="388"/>
        <end position="407"/>
    </location>
</feature>
<proteinExistence type="predicted"/>
<keyword evidence="4 6" id="KW-1133">Transmembrane helix</keyword>
<dbReference type="InterPro" id="IPR036259">
    <property type="entry name" value="MFS_trans_sf"/>
</dbReference>
<dbReference type="AlphaFoldDB" id="A0AAE8N5Z3"/>
<keyword evidence="9" id="KW-1185">Reference proteome</keyword>
<dbReference type="PANTHER" id="PTHR43791:SF36">
    <property type="entry name" value="TRANSPORTER, PUTATIVE (AFU_ORTHOLOGUE AFUA_6G08340)-RELATED"/>
    <property type="match status" value="1"/>
</dbReference>
<dbReference type="Proteomes" id="UP001187682">
    <property type="component" value="Unassembled WGS sequence"/>
</dbReference>
<keyword evidence="5 6" id="KW-0472">Membrane</keyword>
<accession>A0AAE8N5Z3</accession>
<evidence type="ECO:0000259" key="7">
    <source>
        <dbReference type="PROSITE" id="PS50850"/>
    </source>
</evidence>
<dbReference type="InterPro" id="IPR020846">
    <property type="entry name" value="MFS_dom"/>
</dbReference>
<evidence type="ECO:0000256" key="6">
    <source>
        <dbReference type="SAM" id="Phobius"/>
    </source>
</evidence>
<sequence length="537" mass="59587">MADVVDIKHAVASTSTTPAVDSSSDTARKDDNLTPRGVLTFARRGEEVDSLTAGDVDGFDAARMRDRALLTAEEEKALMRRVDWRIMSVCSILFLLKNIDADNVSNARIMNKGTDRNIMTQLGMTSDEYNLLAVLYYVPYIVFEAPSNLLLKRFKPSTWQSRIMISWGIALLLHVPVSNKGGIFTTRFLLGLFEAGMFPGVILQMTYWYRPDEMSIRLLYFYILGNLSGIFSGLLAFAFDTVSGARGISGWQWLFLSEGLITVVFGVVVKFILPDFPPTAKWLTDREKAFIQARLPPNAPRAEEQNFKLSEIVESLKDIRLWLFTLIWATFTVGTSGVRFYQPTVIANLGFTTIAKAQLLNVPISILSIIVIGVTGFFADNAKLPRPVYPLGVFAIVLACYGVLVAYPSNGAVYAATLIGNAFTSAFFPLMWPWRVQTTSRATGSAFSIGFVNSYGQIGGAVGPQIFRQKYAPRYKESFASAMGVVSACVLVTLVTWWVTRKTEADTRRLKRARVKAEKEGLAVLDDVVDRDLRPSV</sequence>
<feature type="transmembrane region" description="Helical" evidence="6">
    <location>
        <begin position="219"/>
        <end position="239"/>
    </location>
</feature>
<name>A0AAE8N5Z3_9PEZI</name>
<keyword evidence="2" id="KW-0813">Transport</keyword>
<dbReference type="InterPro" id="IPR011701">
    <property type="entry name" value="MFS"/>
</dbReference>
<dbReference type="EMBL" id="ONZQ02000015">
    <property type="protein sequence ID" value="SPO06249.1"/>
    <property type="molecule type" value="Genomic_DNA"/>
</dbReference>
<dbReference type="GO" id="GO:0022857">
    <property type="term" value="F:transmembrane transporter activity"/>
    <property type="evidence" value="ECO:0007669"/>
    <property type="project" value="InterPro"/>
</dbReference>
<feature type="transmembrane region" description="Helical" evidence="6">
    <location>
        <begin position="129"/>
        <end position="151"/>
    </location>
</feature>
<feature type="transmembrane region" description="Helical" evidence="6">
    <location>
        <begin position="251"/>
        <end position="273"/>
    </location>
</feature>
<feature type="transmembrane region" description="Helical" evidence="6">
    <location>
        <begin position="446"/>
        <end position="467"/>
    </location>
</feature>
<evidence type="ECO:0000256" key="4">
    <source>
        <dbReference type="ARBA" id="ARBA00022989"/>
    </source>
</evidence>
<reference evidence="8" key="1">
    <citation type="submission" date="2018-03" db="EMBL/GenBank/DDBJ databases">
        <authorList>
            <person name="Guldener U."/>
        </authorList>
    </citation>
    <scope>NUCLEOTIDE SEQUENCE</scope>
</reference>
<feature type="transmembrane region" description="Helical" evidence="6">
    <location>
        <begin position="321"/>
        <end position="340"/>
    </location>
</feature>
<dbReference type="Gene3D" id="1.20.1250.20">
    <property type="entry name" value="MFS general substrate transporter like domains"/>
    <property type="match status" value="2"/>
</dbReference>
<dbReference type="GO" id="GO:0016020">
    <property type="term" value="C:membrane"/>
    <property type="evidence" value="ECO:0007669"/>
    <property type="project" value="UniProtKB-SubCell"/>
</dbReference>
<keyword evidence="3 6" id="KW-0812">Transmembrane</keyword>